<dbReference type="Pfam" id="PF21666">
    <property type="entry name" value="DUF4246_N"/>
    <property type="match status" value="1"/>
</dbReference>
<dbReference type="PANTHER" id="PTHR33119:SF1">
    <property type="entry name" value="FE2OG DIOXYGENASE DOMAIN-CONTAINING PROTEIN"/>
    <property type="match status" value="1"/>
</dbReference>
<name>A0AAN7C511_9PEZI</name>
<dbReference type="InterPro" id="IPR025340">
    <property type="entry name" value="DUF4246"/>
</dbReference>
<reference evidence="4" key="1">
    <citation type="journal article" date="2023" name="Mol. Phylogenet. Evol.">
        <title>Genome-scale phylogeny and comparative genomics of the fungal order Sordariales.</title>
        <authorList>
            <person name="Hensen N."/>
            <person name="Bonometti L."/>
            <person name="Westerberg I."/>
            <person name="Brannstrom I.O."/>
            <person name="Guillou S."/>
            <person name="Cros-Aarteil S."/>
            <person name="Calhoun S."/>
            <person name="Haridas S."/>
            <person name="Kuo A."/>
            <person name="Mondo S."/>
            <person name="Pangilinan J."/>
            <person name="Riley R."/>
            <person name="LaButti K."/>
            <person name="Andreopoulos B."/>
            <person name="Lipzen A."/>
            <person name="Chen C."/>
            <person name="Yan M."/>
            <person name="Daum C."/>
            <person name="Ng V."/>
            <person name="Clum A."/>
            <person name="Steindorff A."/>
            <person name="Ohm R.A."/>
            <person name="Martin F."/>
            <person name="Silar P."/>
            <person name="Natvig D.O."/>
            <person name="Lalanne C."/>
            <person name="Gautier V."/>
            <person name="Ament-Velasquez S.L."/>
            <person name="Kruys A."/>
            <person name="Hutchinson M.I."/>
            <person name="Powell A.J."/>
            <person name="Barry K."/>
            <person name="Miller A.N."/>
            <person name="Grigoriev I.V."/>
            <person name="Debuchy R."/>
            <person name="Gladieux P."/>
            <person name="Hiltunen Thoren M."/>
            <person name="Johannesson H."/>
        </authorList>
    </citation>
    <scope>NUCLEOTIDE SEQUENCE</scope>
    <source>
        <strain evidence="4">CBS 532.94</strain>
    </source>
</reference>
<gene>
    <name evidence="4" type="ORF">C8A03DRAFT_46505</name>
</gene>
<comment type="caution">
    <text evidence="4">The sequence shown here is derived from an EMBL/GenBank/DDBJ whole genome shotgun (WGS) entry which is preliminary data.</text>
</comment>
<evidence type="ECO:0000259" key="2">
    <source>
        <dbReference type="Pfam" id="PF14033"/>
    </source>
</evidence>
<evidence type="ECO:0000256" key="1">
    <source>
        <dbReference type="SAM" id="MobiDB-lite"/>
    </source>
</evidence>
<dbReference type="Pfam" id="PF14033">
    <property type="entry name" value="DUF4246"/>
    <property type="match status" value="1"/>
</dbReference>
<dbReference type="EMBL" id="MU860275">
    <property type="protein sequence ID" value="KAK4235350.1"/>
    <property type="molecule type" value="Genomic_DNA"/>
</dbReference>
<protein>
    <submittedName>
        <fullName evidence="4">Uncharacterized protein</fullName>
    </submittedName>
</protein>
<sequence>MPEYPGWNLDLRFNYGQPRGDDEVGYPMGIHHNWRDADAHSRMLTVREVAMMLVMDRLTDKVDWHIKVFDDGIAQGWCQEVLAWPKEQLWERISHSEHWEGLRILVRNRWIPIPGPKSPKNILNKESVDYCILELRCKAKDFERTGITPTLDATFSVAKSDVLVPRELRLALREAFARLQTYQASHPDWRPNGGGKAQNLVDPSMYPLEVVGVEDAIDKWAGKSERVPRRLARPPPPPGGMTSGSCSTPRSYWSTSYQWLPANVKFTDSGGVQFTSYINNLHPVKYRDIYSTIEDLIKAVLPMWDRCLGPGRHMPRIIPKDFSDDNPDNWDPRSPKEMLAGEKAEDENKFEDEEQCEVGEELKKRWIKTRYPVLPRPPSYSPRQVSKAVEFGGALRGQFKDTDLQIIVKMVSIALTPENPAGFPGKWQIEGQMNEHIVGTALYYVDLENVTDICLDFRALTCSWERPWDSWDWAKSAYGTSLGPALQNYGSVLAREGRLLAFPNIFQSRVSAFQLADNRKPGHCRFISLSLVHPPTRVISTANVPPQQADWWAESAFGTPDKVPAEKMQFAKLPPEIMDMITSKLRNENLPMSQAEAESHRLGLANARSEFQQRVRAEWESGEYDIDGEWVRDRWSEFPGW</sequence>
<organism evidence="4 5">
    <name type="scientific">Achaetomium macrosporum</name>
    <dbReference type="NCBI Taxonomy" id="79813"/>
    <lineage>
        <taxon>Eukaryota</taxon>
        <taxon>Fungi</taxon>
        <taxon>Dikarya</taxon>
        <taxon>Ascomycota</taxon>
        <taxon>Pezizomycotina</taxon>
        <taxon>Sordariomycetes</taxon>
        <taxon>Sordariomycetidae</taxon>
        <taxon>Sordariales</taxon>
        <taxon>Chaetomiaceae</taxon>
        <taxon>Achaetomium</taxon>
    </lineage>
</organism>
<evidence type="ECO:0000313" key="4">
    <source>
        <dbReference type="EMBL" id="KAK4235350.1"/>
    </source>
</evidence>
<evidence type="ECO:0000259" key="3">
    <source>
        <dbReference type="Pfam" id="PF21666"/>
    </source>
</evidence>
<dbReference type="PANTHER" id="PTHR33119">
    <property type="entry name" value="IFI3P"/>
    <property type="match status" value="1"/>
</dbReference>
<feature type="region of interest" description="Disordered" evidence="1">
    <location>
        <begin position="228"/>
        <end position="250"/>
    </location>
</feature>
<dbReference type="Proteomes" id="UP001303760">
    <property type="component" value="Unassembled WGS sequence"/>
</dbReference>
<dbReference type="InterPro" id="IPR049207">
    <property type="entry name" value="DUF4246_N"/>
</dbReference>
<feature type="domain" description="DUF4246" evidence="3">
    <location>
        <begin position="4"/>
        <end position="80"/>
    </location>
</feature>
<dbReference type="InterPro" id="IPR049192">
    <property type="entry name" value="DUF4246_C"/>
</dbReference>
<reference evidence="4" key="2">
    <citation type="submission" date="2023-05" db="EMBL/GenBank/DDBJ databases">
        <authorList>
            <consortium name="Lawrence Berkeley National Laboratory"/>
            <person name="Steindorff A."/>
            <person name="Hensen N."/>
            <person name="Bonometti L."/>
            <person name="Westerberg I."/>
            <person name="Brannstrom I.O."/>
            <person name="Guillou S."/>
            <person name="Cros-Aarteil S."/>
            <person name="Calhoun S."/>
            <person name="Haridas S."/>
            <person name="Kuo A."/>
            <person name="Mondo S."/>
            <person name="Pangilinan J."/>
            <person name="Riley R."/>
            <person name="Labutti K."/>
            <person name="Andreopoulos B."/>
            <person name="Lipzen A."/>
            <person name="Chen C."/>
            <person name="Yanf M."/>
            <person name="Daum C."/>
            <person name="Ng V."/>
            <person name="Clum A."/>
            <person name="Ohm R."/>
            <person name="Martin F."/>
            <person name="Silar P."/>
            <person name="Natvig D."/>
            <person name="Lalanne C."/>
            <person name="Gautier V."/>
            <person name="Ament-Velasquez S.L."/>
            <person name="Kruys A."/>
            <person name="Hutchinson M.I."/>
            <person name="Powell A.J."/>
            <person name="Barry K."/>
            <person name="Miller A.N."/>
            <person name="Grigoriev I.V."/>
            <person name="Debuchy R."/>
            <person name="Gladieux P."/>
            <person name="Thoren M.H."/>
            <person name="Johannesson H."/>
        </authorList>
    </citation>
    <scope>NUCLEOTIDE SEQUENCE</scope>
    <source>
        <strain evidence="4">CBS 532.94</strain>
    </source>
</reference>
<keyword evidence="5" id="KW-1185">Reference proteome</keyword>
<accession>A0AAN7C511</accession>
<proteinExistence type="predicted"/>
<evidence type="ECO:0000313" key="5">
    <source>
        <dbReference type="Proteomes" id="UP001303760"/>
    </source>
</evidence>
<dbReference type="AlphaFoldDB" id="A0AAN7C511"/>
<feature type="domain" description="DUF4246" evidence="2">
    <location>
        <begin position="126"/>
        <end position="554"/>
    </location>
</feature>